<dbReference type="Pfam" id="PF04237">
    <property type="entry name" value="YjbR"/>
    <property type="match status" value="1"/>
</dbReference>
<dbReference type="RefSeq" id="WP_066768217.1">
    <property type="nucleotide sequence ID" value="NZ_CP013244.1"/>
</dbReference>
<dbReference type="Gene3D" id="3.90.1150.30">
    <property type="match status" value="1"/>
</dbReference>
<gene>
    <name evidence="1" type="ORF">ATE48_04475</name>
</gene>
<keyword evidence="2" id="KW-1185">Reference proteome</keyword>
<proteinExistence type="predicted"/>
<dbReference type="STRING" id="1759059.ATE48_04475"/>
<evidence type="ECO:0008006" key="3">
    <source>
        <dbReference type="Google" id="ProtNLM"/>
    </source>
</evidence>
<accession>A0A1B1AFB4</accession>
<dbReference type="KEGG" id="cbot:ATE48_04475"/>
<dbReference type="SUPFAM" id="SSF142906">
    <property type="entry name" value="YjbR-like"/>
    <property type="match status" value="1"/>
</dbReference>
<dbReference type="InterPro" id="IPR038056">
    <property type="entry name" value="YjbR-like_sf"/>
</dbReference>
<dbReference type="AlphaFoldDB" id="A0A1B1AFB4"/>
<name>A0A1B1AFB4_9PROT</name>
<reference evidence="1 2" key="1">
    <citation type="submission" date="2015-11" db="EMBL/GenBank/DDBJ databases">
        <title>Whole-Genome Sequence of Candidatus Oderbacter manganicum from the National Park Lower Oder Valley, Germany.</title>
        <authorList>
            <person name="Braun B."/>
            <person name="Liere K."/>
            <person name="Szewzyk U."/>
        </authorList>
    </citation>
    <scope>NUCLEOTIDE SEQUENCE [LARGE SCALE GENOMIC DNA]</scope>
    <source>
        <strain evidence="1 2">OTSz_A_272</strain>
    </source>
</reference>
<dbReference type="OrthoDB" id="8479417at2"/>
<evidence type="ECO:0000313" key="2">
    <source>
        <dbReference type="Proteomes" id="UP000092498"/>
    </source>
</evidence>
<sequence>MSATVKLKHALAKELRKAALAFPETVEDFPWGHNAFKVAGKKAFLFMGEDEKGGWSASMKLPFRNDEALAVKGAQRTEYGLGRAGWITFRFTAKAKPPMPKLIDYLDESWRAVAPKKLSAAFAPPAVPKRRKAT</sequence>
<protein>
    <recommendedName>
        <fullName evidence="3">DifB protein</fullName>
    </recommendedName>
</protein>
<dbReference type="InterPro" id="IPR058532">
    <property type="entry name" value="YjbR/MT2646/Rv2570-like"/>
</dbReference>
<organism evidence="1 2">
    <name type="scientific">Candidatus Viadribacter manganicus</name>
    <dbReference type="NCBI Taxonomy" id="1759059"/>
    <lineage>
        <taxon>Bacteria</taxon>
        <taxon>Pseudomonadati</taxon>
        <taxon>Pseudomonadota</taxon>
        <taxon>Alphaproteobacteria</taxon>
        <taxon>Hyphomonadales</taxon>
        <taxon>Hyphomonadaceae</taxon>
        <taxon>Candidatus Viadribacter</taxon>
    </lineage>
</organism>
<dbReference type="InParanoid" id="A0A1B1AFB4"/>
<dbReference type="EMBL" id="CP013244">
    <property type="protein sequence ID" value="ANP45225.1"/>
    <property type="molecule type" value="Genomic_DNA"/>
</dbReference>
<evidence type="ECO:0000313" key="1">
    <source>
        <dbReference type="EMBL" id="ANP45225.1"/>
    </source>
</evidence>
<dbReference type="Proteomes" id="UP000092498">
    <property type="component" value="Chromosome"/>
</dbReference>